<keyword evidence="4" id="KW-0547">Nucleotide-binding</keyword>
<dbReference type="PANTHER" id="PTHR34699:SF2">
    <property type="entry name" value="NON-CANONICAL PURINE NTP PHOSPHATASE_PRRC1 DOMAIN-CONTAINING PROTEIN"/>
    <property type="match status" value="1"/>
</dbReference>
<dbReference type="OrthoDB" id="164951at2"/>
<dbReference type="AlphaFoldDB" id="A0A1G8KG09"/>
<dbReference type="Proteomes" id="UP000199163">
    <property type="component" value="Unassembled WGS sequence"/>
</dbReference>
<dbReference type="GO" id="GO:0046872">
    <property type="term" value="F:metal ion binding"/>
    <property type="evidence" value="ECO:0007669"/>
    <property type="project" value="UniProtKB-KW"/>
</dbReference>
<dbReference type="Pfam" id="PF01931">
    <property type="entry name" value="NTPase_I-T"/>
    <property type="match status" value="1"/>
</dbReference>
<dbReference type="InterPro" id="IPR050299">
    <property type="entry name" value="YjjX_NTPase"/>
</dbReference>
<dbReference type="GO" id="GO:0000166">
    <property type="term" value="F:nucleotide binding"/>
    <property type="evidence" value="ECO:0007669"/>
    <property type="project" value="UniProtKB-KW"/>
</dbReference>
<evidence type="ECO:0000256" key="8">
    <source>
        <dbReference type="ARBA" id="ARBA00023211"/>
    </source>
</evidence>
<dbReference type="GO" id="GO:0103023">
    <property type="term" value="F:ITPase activity"/>
    <property type="evidence" value="ECO:0007669"/>
    <property type="project" value="UniProtKB-EC"/>
</dbReference>
<dbReference type="RefSeq" id="WP_091277037.1">
    <property type="nucleotide sequence ID" value="NZ_FNDK01000048.1"/>
</dbReference>
<evidence type="ECO:0000256" key="1">
    <source>
        <dbReference type="ARBA" id="ARBA00001936"/>
    </source>
</evidence>
<keyword evidence="14" id="KW-1185">Reference proteome</keyword>
<name>A0A1G8KG09_9BACI</name>
<keyword evidence="6" id="KW-0460">Magnesium</keyword>
<evidence type="ECO:0000256" key="11">
    <source>
        <dbReference type="ARBA" id="ARBA00048781"/>
    </source>
</evidence>
<protein>
    <recommendedName>
        <fullName evidence="9">inosine/xanthosine triphosphatase</fullName>
        <ecNumber evidence="9">3.6.1.73</ecNumber>
    </recommendedName>
</protein>
<proteinExistence type="predicted"/>
<dbReference type="EMBL" id="FNDK01000048">
    <property type="protein sequence ID" value="SDI42361.1"/>
    <property type="molecule type" value="Genomic_DNA"/>
</dbReference>
<evidence type="ECO:0000256" key="6">
    <source>
        <dbReference type="ARBA" id="ARBA00022842"/>
    </source>
</evidence>
<keyword evidence="5" id="KW-0378">Hydrolase</keyword>
<evidence type="ECO:0000256" key="7">
    <source>
        <dbReference type="ARBA" id="ARBA00023080"/>
    </source>
</evidence>
<accession>A0A1G8KG09</accession>
<evidence type="ECO:0000256" key="10">
    <source>
        <dbReference type="ARBA" id="ARBA00048174"/>
    </source>
</evidence>
<dbReference type="GO" id="GO:0009117">
    <property type="term" value="P:nucleotide metabolic process"/>
    <property type="evidence" value="ECO:0007669"/>
    <property type="project" value="UniProtKB-KW"/>
</dbReference>
<evidence type="ECO:0000313" key="14">
    <source>
        <dbReference type="Proteomes" id="UP000199163"/>
    </source>
</evidence>
<keyword evidence="3" id="KW-0479">Metal-binding</keyword>
<dbReference type="InterPro" id="IPR026533">
    <property type="entry name" value="NTPase/PRRC1"/>
</dbReference>
<organism evidence="13 14">
    <name type="scientific">Alteribacillus persepolensis</name>
    <dbReference type="NCBI Taxonomy" id="568899"/>
    <lineage>
        <taxon>Bacteria</taxon>
        <taxon>Bacillati</taxon>
        <taxon>Bacillota</taxon>
        <taxon>Bacilli</taxon>
        <taxon>Bacillales</taxon>
        <taxon>Bacillaceae</taxon>
        <taxon>Alteribacillus</taxon>
    </lineage>
</organism>
<evidence type="ECO:0000256" key="4">
    <source>
        <dbReference type="ARBA" id="ARBA00022741"/>
    </source>
</evidence>
<dbReference type="EC" id="3.6.1.73" evidence="9"/>
<dbReference type="STRING" id="568899.SAMN05192534_1485"/>
<evidence type="ECO:0000256" key="2">
    <source>
        <dbReference type="ARBA" id="ARBA00001946"/>
    </source>
</evidence>
<evidence type="ECO:0000256" key="5">
    <source>
        <dbReference type="ARBA" id="ARBA00022801"/>
    </source>
</evidence>
<evidence type="ECO:0000313" key="13">
    <source>
        <dbReference type="EMBL" id="SDI42361.1"/>
    </source>
</evidence>
<evidence type="ECO:0000259" key="12">
    <source>
        <dbReference type="Pfam" id="PF01931"/>
    </source>
</evidence>
<dbReference type="NCBIfam" id="NF002850">
    <property type="entry name" value="PRK03114.1"/>
    <property type="match status" value="1"/>
</dbReference>
<dbReference type="SUPFAM" id="SSF52972">
    <property type="entry name" value="ITPase-like"/>
    <property type="match status" value="1"/>
</dbReference>
<comment type="cofactor">
    <cofactor evidence="2">
        <name>Mg(2+)</name>
        <dbReference type="ChEBI" id="CHEBI:18420"/>
    </cofactor>
</comment>
<keyword evidence="8" id="KW-0464">Manganese</keyword>
<gene>
    <name evidence="13" type="ORF">SAMN05192534_1485</name>
</gene>
<dbReference type="Gene3D" id="3.90.950.10">
    <property type="match status" value="1"/>
</dbReference>
<comment type="catalytic activity">
    <reaction evidence="11">
        <text>XTP + H2O = XDP + phosphate + H(+)</text>
        <dbReference type="Rhea" id="RHEA:28406"/>
        <dbReference type="ChEBI" id="CHEBI:15377"/>
        <dbReference type="ChEBI" id="CHEBI:15378"/>
        <dbReference type="ChEBI" id="CHEBI:43474"/>
        <dbReference type="ChEBI" id="CHEBI:59884"/>
        <dbReference type="ChEBI" id="CHEBI:61314"/>
        <dbReference type="EC" id="3.6.1.73"/>
    </reaction>
</comment>
<comment type="catalytic activity">
    <reaction evidence="10">
        <text>ITP + H2O = IDP + phosphate + H(+)</text>
        <dbReference type="Rhea" id="RHEA:28330"/>
        <dbReference type="ChEBI" id="CHEBI:15377"/>
        <dbReference type="ChEBI" id="CHEBI:15378"/>
        <dbReference type="ChEBI" id="CHEBI:43474"/>
        <dbReference type="ChEBI" id="CHEBI:58280"/>
        <dbReference type="ChEBI" id="CHEBI:61402"/>
        <dbReference type="EC" id="3.6.1.73"/>
    </reaction>
</comment>
<reference evidence="13 14" key="1">
    <citation type="submission" date="2016-10" db="EMBL/GenBank/DDBJ databases">
        <authorList>
            <person name="de Groot N.N."/>
        </authorList>
    </citation>
    <scope>NUCLEOTIDE SEQUENCE [LARGE SCALE GENOMIC DNA]</scope>
    <source>
        <strain evidence="13 14">DSM 21632</strain>
    </source>
</reference>
<sequence length="172" mass="18724">MKHIIAVGSKNKTKIKAVQEVFTSGQYDVVGYDVGSGVSDQPFSDAETKAGAIGRAKQSVQMDAFIGIGLEGGVEPMDDGLYLCNWGALVDQKGRVLTASGAKIGLPQEVADGLYNGYELKTVMDAYTNKHEVSHYEGAVGIFSNGLILREQMFSHVVRLLYGQWLFYQKHS</sequence>
<keyword evidence="7" id="KW-0546">Nucleotide metabolism</keyword>
<comment type="cofactor">
    <cofactor evidence="1">
        <name>Mn(2+)</name>
        <dbReference type="ChEBI" id="CHEBI:29035"/>
    </cofactor>
</comment>
<dbReference type="PANTHER" id="PTHR34699">
    <property type="match status" value="1"/>
</dbReference>
<evidence type="ECO:0000256" key="9">
    <source>
        <dbReference type="ARBA" id="ARBA00038901"/>
    </source>
</evidence>
<dbReference type="InterPro" id="IPR029001">
    <property type="entry name" value="ITPase-like_fam"/>
</dbReference>
<evidence type="ECO:0000256" key="3">
    <source>
        <dbReference type="ARBA" id="ARBA00022723"/>
    </source>
</evidence>
<feature type="domain" description="Non-canonical purine NTP phosphatase/PRRC1" evidence="12">
    <location>
        <begin position="8"/>
        <end position="159"/>
    </location>
</feature>